<dbReference type="AlphaFoldDB" id="W9SR71"/>
<organism evidence="1 2">
    <name type="scientific">Morus notabilis</name>
    <dbReference type="NCBI Taxonomy" id="981085"/>
    <lineage>
        <taxon>Eukaryota</taxon>
        <taxon>Viridiplantae</taxon>
        <taxon>Streptophyta</taxon>
        <taxon>Embryophyta</taxon>
        <taxon>Tracheophyta</taxon>
        <taxon>Spermatophyta</taxon>
        <taxon>Magnoliopsida</taxon>
        <taxon>eudicotyledons</taxon>
        <taxon>Gunneridae</taxon>
        <taxon>Pentapetalae</taxon>
        <taxon>rosids</taxon>
        <taxon>fabids</taxon>
        <taxon>Rosales</taxon>
        <taxon>Moraceae</taxon>
        <taxon>Moreae</taxon>
        <taxon>Morus</taxon>
    </lineage>
</organism>
<dbReference type="KEGG" id="mnt:21398010"/>
<evidence type="ECO:0000313" key="2">
    <source>
        <dbReference type="Proteomes" id="UP000030645"/>
    </source>
</evidence>
<dbReference type="eggNOG" id="KOG1756">
    <property type="taxonomic scope" value="Eukaryota"/>
</dbReference>
<evidence type="ECO:0000313" key="1">
    <source>
        <dbReference type="EMBL" id="EXC21536.1"/>
    </source>
</evidence>
<dbReference type="GO" id="GO:0003677">
    <property type="term" value="F:DNA binding"/>
    <property type="evidence" value="ECO:0007669"/>
    <property type="project" value="InterPro"/>
</dbReference>
<reference evidence="2" key="1">
    <citation type="submission" date="2013-01" db="EMBL/GenBank/DDBJ databases">
        <title>Draft Genome Sequence of a Mulberry Tree, Morus notabilis C.K. Schneid.</title>
        <authorList>
            <person name="He N."/>
            <person name="Zhao S."/>
        </authorList>
    </citation>
    <scope>NUCLEOTIDE SEQUENCE</scope>
</reference>
<name>W9SR71_9ROSA</name>
<dbReference type="EMBL" id="KE345945">
    <property type="protein sequence ID" value="EXC21536.1"/>
    <property type="molecule type" value="Genomic_DNA"/>
</dbReference>
<dbReference type="OrthoDB" id="9421954at2759"/>
<dbReference type="Proteomes" id="UP000030645">
    <property type="component" value="Unassembled WGS sequence"/>
</dbReference>
<keyword evidence="2" id="KW-1185">Reference proteome</keyword>
<gene>
    <name evidence="1" type="ORF">L484_014891</name>
</gene>
<proteinExistence type="predicted"/>
<dbReference type="Gene3D" id="1.10.20.10">
    <property type="entry name" value="Histone, subunit A"/>
    <property type="match status" value="1"/>
</dbReference>
<dbReference type="InterPro" id="IPR002119">
    <property type="entry name" value="Histone_H2A"/>
</dbReference>
<dbReference type="PANTHER" id="PTHR23430">
    <property type="entry name" value="HISTONE H2A"/>
    <property type="match status" value="1"/>
</dbReference>
<dbReference type="PRINTS" id="PR00620">
    <property type="entry name" value="HISTONEH2A"/>
</dbReference>
<dbReference type="InterPro" id="IPR009072">
    <property type="entry name" value="Histone-fold"/>
</dbReference>
<accession>W9SR71</accession>
<dbReference type="STRING" id="981085.W9SR71"/>
<dbReference type="GO" id="GO:0046982">
    <property type="term" value="F:protein heterodimerization activity"/>
    <property type="evidence" value="ECO:0007669"/>
    <property type="project" value="InterPro"/>
</dbReference>
<dbReference type="GO" id="GO:0000786">
    <property type="term" value="C:nucleosome"/>
    <property type="evidence" value="ECO:0007669"/>
    <property type="project" value="InterPro"/>
</dbReference>
<dbReference type="SUPFAM" id="SSF47113">
    <property type="entry name" value="Histone-fold"/>
    <property type="match status" value="1"/>
</dbReference>
<sequence>MSLSAGRRESLRSEYIVTIFFPSPLPLPPPIKPPLPLLCLQDGGSTKHSRGKPKASKSVLKFQKAGLQFPDGCIACFLKEGKYAERVGAGAPVYLSAILEYLAT</sequence>
<protein>
    <submittedName>
        <fullName evidence="1">Putative histone H2AXa</fullName>
    </submittedName>
</protein>
<dbReference type="GO" id="GO:0030527">
    <property type="term" value="F:structural constituent of chromatin"/>
    <property type="evidence" value="ECO:0007669"/>
    <property type="project" value="InterPro"/>
</dbReference>